<evidence type="ECO:0000313" key="2">
    <source>
        <dbReference type="Proteomes" id="UP000187429"/>
    </source>
</evidence>
<organism evidence="1 2">
    <name type="scientific">Smittium culicis</name>
    <dbReference type="NCBI Taxonomy" id="133412"/>
    <lineage>
        <taxon>Eukaryota</taxon>
        <taxon>Fungi</taxon>
        <taxon>Fungi incertae sedis</taxon>
        <taxon>Zoopagomycota</taxon>
        <taxon>Kickxellomycotina</taxon>
        <taxon>Harpellomycetes</taxon>
        <taxon>Harpellales</taxon>
        <taxon>Legeriomycetaceae</taxon>
        <taxon>Smittium</taxon>
    </lineage>
</organism>
<dbReference type="Proteomes" id="UP000187429">
    <property type="component" value="Unassembled WGS sequence"/>
</dbReference>
<dbReference type="AlphaFoldDB" id="A0A1R1YLV3"/>
<gene>
    <name evidence="1" type="ORF">AYI69_g2723</name>
</gene>
<keyword evidence="2" id="KW-1185">Reference proteome</keyword>
<name>A0A1R1YLV3_9FUNG</name>
<evidence type="ECO:0008006" key="3">
    <source>
        <dbReference type="Google" id="ProtNLM"/>
    </source>
</evidence>
<sequence length="119" mass="13720">MMATEIPDSLEDTTKMSVRAENRIYTIYRINADQNQEMNYNAFTQHTPISHSSSDQLSQQENTVYMEIDAITPKPRDTLSEKEKSIRYELGLCLYCRGNGHIVLECCRKLLSAKVNNQQ</sequence>
<accession>A0A1R1YLV3</accession>
<reference evidence="2" key="1">
    <citation type="submission" date="2017-01" db="EMBL/GenBank/DDBJ databases">
        <authorList>
            <person name="Wang Y."/>
            <person name="White M."/>
            <person name="Kvist S."/>
            <person name="Moncalvo J.-M."/>
        </authorList>
    </citation>
    <scope>NUCLEOTIDE SEQUENCE [LARGE SCALE GENOMIC DNA]</scope>
    <source>
        <strain evidence="2">ID-206-W2</strain>
    </source>
</reference>
<dbReference type="EMBL" id="LSSM01000814">
    <property type="protein sequence ID" value="OMJ27830.1"/>
    <property type="molecule type" value="Genomic_DNA"/>
</dbReference>
<evidence type="ECO:0000313" key="1">
    <source>
        <dbReference type="EMBL" id="OMJ27830.1"/>
    </source>
</evidence>
<proteinExistence type="predicted"/>
<comment type="caution">
    <text evidence="1">The sequence shown here is derived from an EMBL/GenBank/DDBJ whole genome shotgun (WGS) entry which is preliminary data.</text>
</comment>
<protein>
    <recommendedName>
        <fullName evidence="3">Retrotransposon-derived protein PEG10</fullName>
    </recommendedName>
</protein>